<dbReference type="GO" id="GO:0016829">
    <property type="term" value="F:lyase activity"/>
    <property type="evidence" value="ECO:0007669"/>
    <property type="project" value="InterPro"/>
</dbReference>
<dbReference type="Proteomes" id="UP000054683">
    <property type="component" value="Unassembled WGS sequence"/>
</dbReference>
<evidence type="ECO:0000259" key="3">
    <source>
        <dbReference type="Pfam" id="PF19305"/>
    </source>
</evidence>
<evidence type="ECO:0000259" key="2">
    <source>
        <dbReference type="Pfam" id="PF03972"/>
    </source>
</evidence>
<sequence length="466" mass="50043">MSTIAQHYARFVREATIPDTVFEEMRWHTLDTIGVCLVANSLAYARLLAELTIADGGAPEATLLGLAERVPARSAAFFNGCLGHGLDFDDTHLDAVLHPTATLFPAMLALAEKYRRSGPDLLTAMALGIEMTARLGLAGGPALLRRGVHPTSSCGTLGAALGAAWMMRLSEQQTVSAIGIAAAHASGLHESTIDGSSNKCIHSGIAAQAGLLAAELASRGFTAPATSIEGTYGFLPSLAGEGAYDLAELTHELGSRWEATRLAYKVYPCCQGLHPYIDCALDIAARHSFAREDIECIEVRVSTLIGLRLCEPIEEKIVPPSEYGAKFSMPYAVASALIDRDVSHATFLPDTVRQNWRSDLARKVRYVVDEHYAEGVALRGYVSVLLRDGRELTQQTLACRGTPQNPWSAESITRKFFQNAVPAVGDEQATRIFECVSQLRATSDLRHFTASLACSPGAVAVDLESV</sequence>
<dbReference type="InterPro" id="IPR045336">
    <property type="entry name" value="MmgE_PrpD_N"/>
</dbReference>
<evidence type="ECO:0000313" key="5">
    <source>
        <dbReference type="Proteomes" id="UP000054683"/>
    </source>
</evidence>
<comment type="similarity">
    <text evidence="1">Belongs to the PrpD family.</text>
</comment>
<name>A0A158H0A5_9BURK</name>
<dbReference type="InterPro" id="IPR036148">
    <property type="entry name" value="MmgE/PrpD_sf"/>
</dbReference>
<feature type="domain" description="MmgE/PrpD C-terminal" evidence="3">
    <location>
        <begin position="267"/>
        <end position="434"/>
    </location>
</feature>
<dbReference type="InterPro" id="IPR042183">
    <property type="entry name" value="MmgE/PrpD_sf_1"/>
</dbReference>
<dbReference type="Pfam" id="PF19305">
    <property type="entry name" value="MmgE_PrpD_C"/>
    <property type="match status" value="1"/>
</dbReference>
<dbReference type="PANTHER" id="PTHR16943:SF8">
    <property type="entry name" value="2-METHYLCITRATE DEHYDRATASE"/>
    <property type="match status" value="1"/>
</dbReference>
<protein>
    <submittedName>
        <fullName evidence="4">MmgE/PrpD family protein</fullName>
    </submittedName>
</protein>
<dbReference type="AlphaFoldDB" id="A0A158H0A5"/>
<reference evidence="4 5" key="1">
    <citation type="submission" date="2016-01" db="EMBL/GenBank/DDBJ databases">
        <authorList>
            <person name="Oliw E.H."/>
        </authorList>
    </citation>
    <scope>NUCLEOTIDE SEQUENCE [LARGE SCALE GENOMIC DNA]</scope>
    <source>
        <strain evidence="4">LMG 27134</strain>
    </source>
</reference>
<dbReference type="EMBL" id="FCOK02000022">
    <property type="protein sequence ID" value="SAL37150.1"/>
    <property type="molecule type" value="Genomic_DNA"/>
</dbReference>
<dbReference type="InterPro" id="IPR005656">
    <property type="entry name" value="MmgE_PrpD"/>
</dbReference>
<dbReference type="SUPFAM" id="SSF103378">
    <property type="entry name" value="2-methylcitrate dehydratase PrpD"/>
    <property type="match status" value="1"/>
</dbReference>
<evidence type="ECO:0000256" key="1">
    <source>
        <dbReference type="ARBA" id="ARBA00006174"/>
    </source>
</evidence>
<proteinExistence type="inferred from homology"/>
<accession>A0A158H0A5</accession>
<dbReference type="InterPro" id="IPR042188">
    <property type="entry name" value="MmgE/PrpD_sf_2"/>
</dbReference>
<organism evidence="4 5">
    <name type="scientific">Caballeronia udeis</name>
    <dbReference type="NCBI Taxonomy" id="1232866"/>
    <lineage>
        <taxon>Bacteria</taxon>
        <taxon>Pseudomonadati</taxon>
        <taxon>Pseudomonadota</taxon>
        <taxon>Betaproteobacteria</taxon>
        <taxon>Burkholderiales</taxon>
        <taxon>Burkholderiaceae</taxon>
        <taxon>Caballeronia</taxon>
    </lineage>
</organism>
<dbReference type="Pfam" id="PF03972">
    <property type="entry name" value="MmgE_PrpD_N"/>
    <property type="match status" value="1"/>
</dbReference>
<dbReference type="Gene3D" id="1.10.4100.10">
    <property type="entry name" value="2-methylcitrate dehydratase PrpD"/>
    <property type="match status" value="1"/>
</dbReference>
<evidence type="ECO:0000313" key="4">
    <source>
        <dbReference type="EMBL" id="SAL37150.1"/>
    </source>
</evidence>
<dbReference type="RefSeq" id="WP_197500265.1">
    <property type="nucleotide sequence ID" value="NZ_FCOK02000022.1"/>
</dbReference>
<feature type="domain" description="MmgE/PrpD N-terminal" evidence="2">
    <location>
        <begin position="8"/>
        <end position="242"/>
    </location>
</feature>
<dbReference type="InterPro" id="IPR045337">
    <property type="entry name" value="MmgE_PrpD_C"/>
</dbReference>
<gene>
    <name evidence="4" type="ORF">AWB69_03600</name>
</gene>
<dbReference type="Gene3D" id="3.30.1330.120">
    <property type="entry name" value="2-methylcitrate dehydratase PrpD"/>
    <property type="match status" value="1"/>
</dbReference>
<dbReference type="PANTHER" id="PTHR16943">
    <property type="entry name" value="2-METHYLCITRATE DEHYDRATASE-RELATED"/>
    <property type="match status" value="1"/>
</dbReference>